<sequence length="87" mass="9572">MNQERVEAAAQALATKDRANLSFWHQEEATEALAAADAVMFSNEAIERAAKALNAEHAPAWEILPGWVKDDWRKQVRTVVAALKGDA</sequence>
<evidence type="ECO:0000313" key="2">
    <source>
        <dbReference type="Proteomes" id="UP001244563"/>
    </source>
</evidence>
<name>A0ABT9TGC4_PAENI</name>
<dbReference type="EMBL" id="JAUSSW010000001">
    <property type="protein sequence ID" value="MDQ0100470.1"/>
    <property type="molecule type" value="Genomic_DNA"/>
</dbReference>
<proteinExistence type="predicted"/>
<keyword evidence="2" id="KW-1185">Reference proteome</keyword>
<accession>A0ABT9TGC4</accession>
<protein>
    <submittedName>
        <fullName evidence="1">Uncharacterized protein</fullName>
    </submittedName>
</protein>
<comment type="caution">
    <text evidence="1">The sequence shown here is derived from an EMBL/GenBank/DDBJ whole genome shotgun (WGS) entry which is preliminary data.</text>
</comment>
<dbReference type="Proteomes" id="UP001244563">
    <property type="component" value="Unassembled WGS sequence"/>
</dbReference>
<dbReference type="RefSeq" id="WP_306876551.1">
    <property type="nucleotide sequence ID" value="NZ_JAUSSW010000001.1"/>
</dbReference>
<evidence type="ECO:0000313" key="1">
    <source>
        <dbReference type="EMBL" id="MDQ0100470.1"/>
    </source>
</evidence>
<reference evidence="1 2" key="1">
    <citation type="submission" date="2023-07" db="EMBL/GenBank/DDBJ databases">
        <title>Sorghum-associated microbial communities from plants grown in Nebraska, USA.</title>
        <authorList>
            <person name="Schachtman D."/>
        </authorList>
    </citation>
    <scope>NUCLEOTIDE SEQUENCE [LARGE SCALE GENOMIC DNA]</scope>
    <source>
        <strain evidence="1 2">CC523</strain>
    </source>
</reference>
<organism evidence="1 2">
    <name type="scientific">Paenarthrobacter nicotinovorans</name>
    <name type="common">Arthrobacter nicotinovorans</name>
    <dbReference type="NCBI Taxonomy" id="29320"/>
    <lineage>
        <taxon>Bacteria</taxon>
        <taxon>Bacillati</taxon>
        <taxon>Actinomycetota</taxon>
        <taxon>Actinomycetes</taxon>
        <taxon>Micrococcales</taxon>
        <taxon>Micrococcaceae</taxon>
        <taxon>Paenarthrobacter</taxon>
    </lineage>
</organism>
<gene>
    <name evidence="1" type="ORF">J2T10_000089</name>
</gene>